<organism evidence="2 3">
    <name type="scientific">Durusdinium trenchii</name>
    <dbReference type="NCBI Taxonomy" id="1381693"/>
    <lineage>
        <taxon>Eukaryota</taxon>
        <taxon>Sar</taxon>
        <taxon>Alveolata</taxon>
        <taxon>Dinophyceae</taxon>
        <taxon>Suessiales</taxon>
        <taxon>Symbiodiniaceae</taxon>
        <taxon>Durusdinium</taxon>
    </lineage>
</organism>
<evidence type="ECO:0000256" key="1">
    <source>
        <dbReference type="SAM" id="SignalP"/>
    </source>
</evidence>
<proteinExistence type="predicted"/>
<dbReference type="Proteomes" id="UP001642484">
    <property type="component" value="Unassembled WGS sequence"/>
</dbReference>
<protein>
    <recommendedName>
        <fullName evidence="4">Secreted protein</fullName>
    </recommendedName>
</protein>
<sequence length="114" mass="12845">MWMLVLVFFWPHERGERVLLRAFCENRLPHFAMGDKNNTVHLCLSAFAAWAKTRCSTTIPSMRLSAVWQFHVDRSLFFGAAVGSPHVPHGSGSTSIACMCRNPWEQRGVAGQIN</sequence>
<reference evidence="2 3" key="1">
    <citation type="submission" date="2024-02" db="EMBL/GenBank/DDBJ databases">
        <authorList>
            <person name="Chen Y."/>
            <person name="Shah S."/>
            <person name="Dougan E. K."/>
            <person name="Thang M."/>
            <person name="Chan C."/>
        </authorList>
    </citation>
    <scope>NUCLEOTIDE SEQUENCE [LARGE SCALE GENOMIC DNA]</scope>
</reference>
<evidence type="ECO:0008006" key="4">
    <source>
        <dbReference type="Google" id="ProtNLM"/>
    </source>
</evidence>
<feature type="chain" id="PRO_5045157205" description="Secreted protein" evidence="1">
    <location>
        <begin position="16"/>
        <end position="114"/>
    </location>
</feature>
<gene>
    <name evidence="2" type="ORF">CCMP2556_LOCUS8001</name>
</gene>
<evidence type="ECO:0000313" key="2">
    <source>
        <dbReference type="EMBL" id="CAK9005262.1"/>
    </source>
</evidence>
<dbReference type="EMBL" id="CAXAMN010003581">
    <property type="protein sequence ID" value="CAK9005262.1"/>
    <property type="molecule type" value="Genomic_DNA"/>
</dbReference>
<accession>A0ABP0ITD5</accession>
<name>A0ABP0ITD5_9DINO</name>
<feature type="signal peptide" evidence="1">
    <location>
        <begin position="1"/>
        <end position="15"/>
    </location>
</feature>
<comment type="caution">
    <text evidence="2">The sequence shown here is derived from an EMBL/GenBank/DDBJ whole genome shotgun (WGS) entry which is preliminary data.</text>
</comment>
<keyword evidence="3" id="KW-1185">Reference proteome</keyword>
<keyword evidence="1" id="KW-0732">Signal</keyword>
<evidence type="ECO:0000313" key="3">
    <source>
        <dbReference type="Proteomes" id="UP001642484"/>
    </source>
</evidence>